<protein>
    <submittedName>
        <fullName evidence="2">Flavoprotein involved in K+ transport</fullName>
    </submittedName>
</protein>
<name>A0ABX0XBJ1_9BACT</name>
<evidence type="ECO:0000313" key="2">
    <source>
        <dbReference type="EMBL" id="NJC26435.1"/>
    </source>
</evidence>
<keyword evidence="3" id="KW-1185">Reference proteome</keyword>
<sequence length="360" mass="39057">MLDTLIVGAGQAGLAAAYYLKQAKKDFLVIDAHARVGDSWRKRWEGLELFTPQRYNRLPGLTPPGGDRKLIDRLEAADYLEAYATHFSLPIQLHCTCVSAKKAAARGGYWRIETSTEVIEAKNLLLATGAYKDAYIPAQVSNTFPQYVKELHSSEVTSVEALINGPTSVLIVGAGASGQQLSRLCADAGAKVTLLGPKVSNLPRTLLGKDIYFWLYASGTMSLRTDQFPGKLLAPDGKGIVTVGEQPLPATIDRQPHHLQEYSDGRLRLRTADETYQELIPWPTPGHRGIVIWCTGYRNHYPFLPPELLDGAGDPAHRGGISTVDKSVAFLGLENLRRPSSSLLGGVGKDAGEVITALLG</sequence>
<dbReference type="RefSeq" id="WP_168037178.1">
    <property type="nucleotide sequence ID" value="NZ_JAATJH010000002.1"/>
</dbReference>
<proteinExistence type="predicted"/>
<dbReference type="PANTHER" id="PTHR43539">
    <property type="entry name" value="FLAVIN-BINDING MONOOXYGENASE-LIKE PROTEIN (AFU_ORTHOLOGUE AFUA_4G09220)"/>
    <property type="match status" value="1"/>
</dbReference>
<dbReference type="Gene3D" id="3.50.50.60">
    <property type="entry name" value="FAD/NAD(P)-binding domain"/>
    <property type="match status" value="1"/>
</dbReference>
<evidence type="ECO:0000313" key="3">
    <source>
        <dbReference type="Proteomes" id="UP000770785"/>
    </source>
</evidence>
<keyword evidence="1" id="KW-0560">Oxidoreductase</keyword>
<dbReference type="InterPro" id="IPR050982">
    <property type="entry name" value="Auxin_biosynth/cation_transpt"/>
</dbReference>
<reference evidence="2 3" key="1">
    <citation type="submission" date="2020-03" db="EMBL/GenBank/DDBJ databases">
        <title>Genomic Encyclopedia of Type Strains, Phase IV (KMG-IV): sequencing the most valuable type-strain genomes for metagenomic binning, comparative biology and taxonomic classification.</title>
        <authorList>
            <person name="Goeker M."/>
        </authorList>
    </citation>
    <scope>NUCLEOTIDE SEQUENCE [LARGE SCALE GENOMIC DNA]</scope>
    <source>
        <strain evidence="2 3">DSM 105096</strain>
    </source>
</reference>
<dbReference type="Proteomes" id="UP000770785">
    <property type="component" value="Unassembled WGS sequence"/>
</dbReference>
<gene>
    <name evidence="2" type="ORF">GGR27_001934</name>
</gene>
<comment type="caution">
    <text evidence="2">The sequence shown here is derived from an EMBL/GenBank/DDBJ whole genome shotgun (WGS) entry which is preliminary data.</text>
</comment>
<dbReference type="PRINTS" id="PR00411">
    <property type="entry name" value="PNDRDTASEI"/>
</dbReference>
<organism evidence="2 3">
    <name type="scientific">Neolewinella antarctica</name>
    <dbReference type="NCBI Taxonomy" id="442734"/>
    <lineage>
        <taxon>Bacteria</taxon>
        <taxon>Pseudomonadati</taxon>
        <taxon>Bacteroidota</taxon>
        <taxon>Saprospiria</taxon>
        <taxon>Saprospirales</taxon>
        <taxon>Lewinellaceae</taxon>
        <taxon>Neolewinella</taxon>
    </lineage>
</organism>
<accession>A0ABX0XBJ1</accession>
<dbReference type="Pfam" id="PF13738">
    <property type="entry name" value="Pyr_redox_3"/>
    <property type="match status" value="1"/>
</dbReference>
<dbReference type="PANTHER" id="PTHR43539:SF78">
    <property type="entry name" value="FLAVIN-CONTAINING MONOOXYGENASE"/>
    <property type="match status" value="1"/>
</dbReference>
<dbReference type="SUPFAM" id="SSF51905">
    <property type="entry name" value="FAD/NAD(P)-binding domain"/>
    <property type="match status" value="2"/>
</dbReference>
<dbReference type="InterPro" id="IPR036188">
    <property type="entry name" value="FAD/NAD-bd_sf"/>
</dbReference>
<evidence type="ECO:0000256" key="1">
    <source>
        <dbReference type="ARBA" id="ARBA00023002"/>
    </source>
</evidence>
<dbReference type="EMBL" id="JAATJH010000002">
    <property type="protein sequence ID" value="NJC26435.1"/>
    <property type="molecule type" value="Genomic_DNA"/>
</dbReference>
<dbReference type="PRINTS" id="PR00368">
    <property type="entry name" value="FADPNR"/>
</dbReference>